<dbReference type="PANTHER" id="PTHR16305:SF28">
    <property type="entry name" value="GUANYLATE CYCLASE DOMAIN-CONTAINING PROTEIN"/>
    <property type="match status" value="1"/>
</dbReference>
<evidence type="ECO:0000313" key="4">
    <source>
        <dbReference type="EMBL" id="ULN43018.1"/>
    </source>
</evidence>
<dbReference type="Pfam" id="PF13191">
    <property type="entry name" value="AAA_16"/>
    <property type="match status" value="1"/>
</dbReference>
<reference evidence="4" key="1">
    <citation type="submission" date="2022-08" db="EMBL/GenBank/DDBJ databases">
        <title>Whole genome sequencing of non-tuberculosis mycobacteria type-strains.</title>
        <authorList>
            <person name="Igarashi Y."/>
            <person name="Osugi A."/>
            <person name="Mitarai S."/>
        </authorList>
    </citation>
    <scope>NUCLEOTIDE SEQUENCE</scope>
    <source>
        <strain evidence="4">JCM 16369</strain>
    </source>
</reference>
<dbReference type="InterPro" id="IPR029787">
    <property type="entry name" value="Nucleotide_cyclase"/>
</dbReference>
<evidence type="ECO:0000313" key="5">
    <source>
        <dbReference type="Proteomes" id="UP001055337"/>
    </source>
</evidence>
<proteinExistence type="predicted"/>
<sequence length="1053" mass="113036">MTADVVCTSCGSVLRGKARFCDQCGAPTAGSGDAAEYKQVTVLFADVVRSMDIAAALDLERLREVMTDLVERCAAVARRYGGSVEYNGDGVMALFGAPIALEDHAFRACLAAMEIQAEARRLADEIKDRDGIDFSVRGGLNSGRVIVGEIGSGAFGYRATGETVGMAQRMESAAPPGAVMLSESTVRLVESLVSLADPEWVHIKGAEDPVRARRLLAVGRGDRSIGRAEARLVGRRWEMAVLDAIAERAVDGRGGVVRLVGPPGIGKSRVARETAGAAAERGIEVVWTFCGSHTAEIPFYAVSQLLRAGTGVAGLDPDAARARLRGLIPGADPQDLLLLDDLLGVADPSVPMQQIDPDARRRRLIAVVNTVALARTQPVLFIIEDAHWMDAVSQSMLADFLSIVPQMPAMVLITFRPEYVGPLAGIAAAQTVALGPLGDSDTATLLTELLGSDPSVHDLAAVIGKQAAGNPFFAEEMVREMAQRGVLTGARGSYVCVADTTDLSVPVTVQAAISARIDRLSEPAKRTLNAAAVIGVHFGADLLAALEVDVTLDELLQVELIDQVRFTPTAEYVFRNPLIQAVAYESQLKSDRAVWHRRLATAIEQRAPDSTDENAVLIAEHLKAAGDLPEAYAWHLRAAAWSSKRDVASARSSWERARRIADELPDDVPGRLSKRIAPRTMLCATDFHASAADESKGRFTELRELCSAAGDKVSLAVGMTGQVTEYLYSGRTREAATLASEHLELLDSIGDATLTVGLSFPAFVTWFSQVEIDQTSRWSQRVIELAGDDPGMGAGFGLGSPLAAALAFRGISRWWMGEPTWREDFRDAIAMGQQVDPVTLGFVLAWTYGAAIVYGVVRSDDTVVEVSQAAVDAAERLGNDNGELVLGVSLSYRGNDADRERGLELIEKALAMFRVRVPSLVPITTVLAARERARTGDRDAALMSMREAVDTLHTEDRWGWLVAGLAILVETLVERSSSADLAEAEEAIRSLEAFRLQHDSAILDITILRLRAMLAGARDDADAYRALANEYLAMAESLSFDGHIAWAKAMAAC</sequence>
<dbReference type="SUPFAM" id="SSF52540">
    <property type="entry name" value="P-loop containing nucleoside triphosphate hydrolases"/>
    <property type="match status" value="1"/>
</dbReference>
<dbReference type="CDD" id="cd07302">
    <property type="entry name" value="CHD"/>
    <property type="match status" value="1"/>
</dbReference>
<dbReference type="RefSeq" id="WP_240179347.1">
    <property type="nucleotide sequence ID" value="NZ_CP092362.2"/>
</dbReference>
<dbReference type="Gene3D" id="3.30.70.1230">
    <property type="entry name" value="Nucleotide cyclase"/>
    <property type="match status" value="1"/>
</dbReference>
<dbReference type="EMBL" id="CP092362">
    <property type="protein sequence ID" value="ULN43018.1"/>
    <property type="molecule type" value="Genomic_DNA"/>
</dbReference>
<evidence type="ECO:0000259" key="3">
    <source>
        <dbReference type="PROSITE" id="PS50125"/>
    </source>
</evidence>
<keyword evidence="5" id="KW-1185">Reference proteome</keyword>
<keyword evidence="1" id="KW-0547">Nucleotide-binding</keyword>
<dbReference type="PANTHER" id="PTHR16305">
    <property type="entry name" value="TESTICULAR SOLUBLE ADENYLYL CYCLASE"/>
    <property type="match status" value="1"/>
</dbReference>
<dbReference type="InterPro" id="IPR001054">
    <property type="entry name" value="A/G_cyclase"/>
</dbReference>
<accession>A0ABY3TP31</accession>
<dbReference type="InterPro" id="IPR041664">
    <property type="entry name" value="AAA_16"/>
</dbReference>
<dbReference type="InterPro" id="IPR027417">
    <property type="entry name" value="P-loop_NTPase"/>
</dbReference>
<gene>
    <name evidence="4" type="ORF">MI149_08030</name>
</gene>
<keyword evidence="2" id="KW-0067">ATP-binding</keyword>
<protein>
    <submittedName>
        <fullName evidence="4">AAA family ATPase</fullName>
    </submittedName>
</protein>
<dbReference type="Gene3D" id="3.40.50.300">
    <property type="entry name" value="P-loop containing nucleotide triphosphate hydrolases"/>
    <property type="match status" value="1"/>
</dbReference>
<dbReference type="Proteomes" id="UP001055337">
    <property type="component" value="Chromosome"/>
</dbReference>
<evidence type="ECO:0000256" key="1">
    <source>
        <dbReference type="ARBA" id="ARBA00022741"/>
    </source>
</evidence>
<name>A0ABY3TP31_9MYCO</name>
<dbReference type="SMART" id="SM00044">
    <property type="entry name" value="CYCc"/>
    <property type="match status" value="1"/>
</dbReference>
<dbReference type="PROSITE" id="PS50125">
    <property type="entry name" value="GUANYLATE_CYCLASE_2"/>
    <property type="match status" value="1"/>
</dbReference>
<dbReference type="SUPFAM" id="SSF55073">
    <property type="entry name" value="Nucleotide cyclase"/>
    <property type="match status" value="1"/>
</dbReference>
<dbReference type="Pfam" id="PF00211">
    <property type="entry name" value="Guanylate_cyc"/>
    <property type="match status" value="1"/>
</dbReference>
<evidence type="ECO:0000256" key="2">
    <source>
        <dbReference type="ARBA" id="ARBA00022840"/>
    </source>
</evidence>
<organism evidence="4 5">
    <name type="scientific">Mycolicibacterium crocinum</name>
    <dbReference type="NCBI Taxonomy" id="388459"/>
    <lineage>
        <taxon>Bacteria</taxon>
        <taxon>Bacillati</taxon>
        <taxon>Actinomycetota</taxon>
        <taxon>Actinomycetes</taxon>
        <taxon>Mycobacteriales</taxon>
        <taxon>Mycobacteriaceae</taxon>
        <taxon>Mycolicibacterium</taxon>
    </lineage>
</organism>
<feature type="domain" description="Guanylate cyclase" evidence="3">
    <location>
        <begin position="41"/>
        <end position="171"/>
    </location>
</feature>